<evidence type="ECO:0000256" key="2">
    <source>
        <dbReference type="SAM" id="SignalP"/>
    </source>
</evidence>
<name>A0ABW7Q6F2_9MICO</name>
<keyword evidence="2" id="KW-0732">Signal</keyword>
<gene>
    <name evidence="3" type="ORF">ACH3VR_08720</name>
</gene>
<reference evidence="3 4" key="1">
    <citation type="submission" date="2024-09" db="EMBL/GenBank/DDBJ databases">
        <authorList>
            <person name="Pan X."/>
        </authorList>
    </citation>
    <scope>NUCLEOTIDE SEQUENCE [LARGE SCALE GENOMIC DNA]</scope>
    <source>
        <strain evidence="3 4">B2969</strain>
    </source>
</reference>
<protein>
    <submittedName>
        <fullName evidence="3">Uncharacterized protein</fullName>
    </submittedName>
</protein>
<sequence length="218" mass="22447">MPFRALPVVLAAVLLLTGCAPAAPQAEPSPTPTPVASAPSPTPTLADPGKIVITVDGIEFVKGGATESALFRDGSQILALLESATGVRPEGTALEDTTGYGFHITRYDWEGLRVSVDEDAGHASVAALAPAIGDVPLTTSDGISVGSSREDAVSAGGFDDWDENQDGIADYLGINSRPVDDAESLTRPGEPGILYILLAMSGDTVEQIQSPANDFSDL</sequence>
<dbReference type="Proteomes" id="UP001610861">
    <property type="component" value="Unassembled WGS sequence"/>
</dbReference>
<feature type="region of interest" description="Disordered" evidence="1">
    <location>
        <begin position="24"/>
        <end position="43"/>
    </location>
</feature>
<feature type="signal peptide" evidence="2">
    <location>
        <begin position="1"/>
        <end position="22"/>
    </location>
</feature>
<evidence type="ECO:0000313" key="4">
    <source>
        <dbReference type="Proteomes" id="UP001610861"/>
    </source>
</evidence>
<dbReference type="PROSITE" id="PS51257">
    <property type="entry name" value="PROKAR_LIPOPROTEIN"/>
    <property type="match status" value="1"/>
</dbReference>
<evidence type="ECO:0000256" key="1">
    <source>
        <dbReference type="SAM" id="MobiDB-lite"/>
    </source>
</evidence>
<dbReference type="EMBL" id="JBIQWL010000002">
    <property type="protein sequence ID" value="MFH8250430.1"/>
    <property type="molecule type" value="Genomic_DNA"/>
</dbReference>
<dbReference type="RefSeq" id="WP_396640365.1">
    <property type="nucleotide sequence ID" value="NZ_JBIQWL010000002.1"/>
</dbReference>
<feature type="chain" id="PRO_5045538041" evidence="2">
    <location>
        <begin position="23"/>
        <end position="218"/>
    </location>
</feature>
<feature type="compositionally biased region" description="Low complexity" evidence="1">
    <location>
        <begin position="34"/>
        <end position="43"/>
    </location>
</feature>
<organism evidence="3 4">
    <name type="scientific">Microbacterium alkaliflavum</name>
    <dbReference type="NCBI Taxonomy" id="3248839"/>
    <lineage>
        <taxon>Bacteria</taxon>
        <taxon>Bacillati</taxon>
        <taxon>Actinomycetota</taxon>
        <taxon>Actinomycetes</taxon>
        <taxon>Micrococcales</taxon>
        <taxon>Microbacteriaceae</taxon>
        <taxon>Microbacterium</taxon>
    </lineage>
</organism>
<evidence type="ECO:0000313" key="3">
    <source>
        <dbReference type="EMBL" id="MFH8250430.1"/>
    </source>
</evidence>
<proteinExistence type="predicted"/>
<comment type="caution">
    <text evidence="3">The sequence shown here is derived from an EMBL/GenBank/DDBJ whole genome shotgun (WGS) entry which is preliminary data.</text>
</comment>
<keyword evidence="4" id="KW-1185">Reference proteome</keyword>
<accession>A0ABW7Q6F2</accession>